<dbReference type="InterPro" id="IPR035513">
    <property type="entry name" value="Invertase/methylesterase_inhib"/>
</dbReference>
<dbReference type="Gene3D" id="1.20.140.40">
    <property type="entry name" value="Invertase/pectin methylesterase inhibitor family protein"/>
    <property type="match status" value="1"/>
</dbReference>
<accession>A0A8I6XVK2</accession>
<dbReference type="Proteomes" id="UP000011116">
    <property type="component" value="Chromosome 5H"/>
</dbReference>
<dbReference type="SMR" id="A0A8I6XVK2"/>
<reference evidence="1" key="2">
    <citation type="submission" date="2020-10" db="EMBL/GenBank/DDBJ databases">
        <authorList>
            <person name="Scholz U."/>
            <person name="Mascher M."/>
            <person name="Fiebig A."/>
        </authorList>
    </citation>
    <scope>NUCLEOTIDE SEQUENCE [LARGE SCALE GENOMIC DNA]</scope>
    <source>
        <strain evidence="1">cv. Morex</strain>
    </source>
</reference>
<reference evidence="1" key="3">
    <citation type="submission" date="2022-01" db="UniProtKB">
        <authorList>
            <consortium name="EnsemblPlants"/>
        </authorList>
    </citation>
    <scope>IDENTIFICATION</scope>
    <source>
        <strain evidence="1">subsp. vulgare</strain>
    </source>
</reference>
<sequence>MEAATEAGAVATTIFEGKLPGFNNSVPDFKVCLSNCSVTMKAAMKKLHGATAALKVHAHVVAKALADRAIVDVSACTLSCRNLTGDVRLILEASLVEFQKMIKIAVSFLTKIAAKTPPGPGAPLLPPPMRRP</sequence>
<proteinExistence type="predicted"/>
<name>A0A8I6XVK2_HORVV</name>
<dbReference type="Gramene" id="HORVU.MOREX.r2.5HG0439650.1">
    <property type="protein sequence ID" value="HORVU.MOREX.r2.5HG0439650.1.CDS.1"/>
    <property type="gene ID" value="HORVU.MOREX.r2.5HG0439650"/>
</dbReference>
<dbReference type="Gramene" id="HORVU.MOREX.r3.5HG0528560.1">
    <property type="protein sequence ID" value="HORVU.MOREX.r3.5HG0528560.1.CDS1"/>
    <property type="gene ID" value="HORVU.MOREX.r3.5HG0528560"/>
</dbReference>
<evidence type="ECO:0008006" key="3">
    <source>
        <dbReference type="Google" id="ProtNLM"/>
    </source>
</evidence>
<dbReference type="AlphaFoldDB" id="A0A8I6XVK2"/>
<dbReference type="SUPFAM" id="SSF101148">
    <property type="entry name" value="Plant invertase/pectin methylesterase inhibitor"/>
    <property type="match status" value="1"/>
</dbReference>
<organism evidence="1 2">
    <name type="scientific">Hordeum vulgare subsp. vulgare</name>
    <name type="common">Domesticated barley</name>
    <dbReference type="NCBI Taxonomy" id="112509"/>
    <lineage>
        <taxon>Eukaryota</taxon>
        <taxon>Viridiplantae</taxon>
        <taxon>Streptophyta</taxon>
        <taxon>Embryophyta</taxon>
        <taxon>Tracheophyta</taxon>
        <taxon>Spermatophyta</taxon>
        <taxon>Magnoliopsida</taxon>
        <taxon>Liliopsida</taxon>
        <taxon>Poales</taxon>
        <taxon>Poaceae</taxon>
        <taxon>BOP clade</taxon>
        <taxon>Pooideae</taxon>
        <taxon>Triticodae</taxon>
        <taxon>Triticeae</taxon>
        <taxon>Hordeinae</taxon>
        <taxon>Hordeum</taxon>
    </lineage>
</organism>
<keyword evidence="2" id="KW-1185">Reference proteome</keyword>
<reference evidence="2" key="1">
    <citation type="journal article" date="2012" name="Nature">
        <title>A physical, genetic and functional sequence assembly of the barley genome.</title>
        <authorList>
            <consortium name="The International Barley Genome Sequencing Consortium"/>
            <person name="Mayer K.F."/>
            <person name="Waugh R."/>
            <person name="Brown J.W."/>
            <person name="Schulman A."/>
            <person name="Langridge P."/>
            <person name="Platzer M."/>
            <person name="Fincher G.B."/>
            <person name="Muehlbauer G.J."/>
            <person name="Sato K."/>
            <person name="Close T.J."/>
            <person name="Wise R.P."/>
            <person name="Stein N."/>
        </authorList>
    </citation>
    <scope>NUCLEOTIDE SEQUENCE [LARGE SCALE GENOMIC DNA]</scope>
    <source>
        <strain evidence="2">cv. Morex</strain>
    </source>
</reference>
<evidence type="ECO:0000313" key="2">
    <source>
        <dbReference type="Proteomes" id="UP000011116"/>
    </source>
</evidence>
<dbReference type="EnsemblPlants" id="HORVU.MOREX.r3.5HG0528560.1">
    <property type="protein sequence ID" value="HORVU.MOREX.r3.5HG0528560.1.CDS1"/>
    <property type="gene ID" value="HORVU.MOREX.r3.5HG0528560"/>
</dbReference>
<evidence type="ECO:0000313" key="1">
    <source>
        <dbReference type="EnsemblPlants" id="HORVU.MOREX.r3.5HG0528560.1.CDS1"/>
    </source>
</evidence>
<protein>
    <recommendedName>
        <fullName evidence="3">Pectinesterase inhibitor domain-containing protein</fullName>
    </recommendedName>
</protein>